<keyword evidence="5" id="KW-1133">Transmembrane helix</keyword>
<protein>
    <submittedName>
        <fullName evidence="7">Quinohemoprotein amine dehydrogenase A, alpha subunit, heme binding</fullName>
    </submittedName>
</protein>
<feature type="transmembrane region" description="Helical" evidence="5">
    <location>
        <begin position="111"/>
        <end position="132"/>
    </location>
</feature>
<evidence type="ECO:0000256" key="1">
    <source>
        <dbReference type="ARBA" id="ARBA00022617"/>
    </source>
</evidence>
<dbReference type="Pfam" id="PF09098">
    <property type="entry name" value="Dehyd-heme_bind"/>
    <property type="match status" value="1"/>
</dbReference>
<dbReference type="GO" id="GO:0046872">
    <property type="term" value="F:metal ion binding"/>
    <property type="evidence" value="ECO:0007669"/>
    <property type="project" value="UniProtKB-KW"/>
</dbReference>
<dbReference type="Proteomes" id="UP000316238">
    <property type="component" value="Unassembled WGS sequence"/>
</dbReference>
<dbReference type="EMBL" id="NQJD01000001">
    <property type="protein sequence ID" value="TAA76266.1"/>
    <property type="molecule type" value="Genomic_DNA"/>
</dbReference>
<keyword evidence="8" id="KW-1185">Reference proteome</keyword>
<dbReference type="Pfam" id="PF10643">
    <property type="entry name" value="Cytochrome-c551"/>
    <property type="match status" value="1"/>
</dbReference>
<dbReference type="InterPro" id="IPR019604">
    <property type="entry name" value="Cytochrome-c551"/>
</dbReference>
<sequence length="441" mass="49678">MYNNQLYYQFSFMLAILLIVIAGVTVLIMLEMNSTPQENSEKNNRAVVQRFLGYLFLVLFAGMLAYMVFRTGSFQGDMPAPVMILALLLVPLIMIKVVVARQKALISTKLILLGTAIFGLSFGLTAMAAYYYNKQHSGEKTISTPEVSMESGHVIMSKKCSKCHTLDRIYAATVTEWTPTVSKMAAFDSSDISSAEAGVIAAYLNEKRLHDEIQQKKKLILVKCTTMCHKLNKISAAKKNEQRWRETVERMITLTGDPKYLSEEEKNTIAGFLANDMEKLWNIETGSTLPPSIVTGVRSLVARKCSAGCHKLDQVLIAKKTKEVWTETINNMIEITGNPGYLSEQEKQQIIEFLSLPIEERDKQGHEIYTPPKSSHTDHPLINSKCGRCHDTERLHQANKNQEEWEKTVSIMAEGTGDPHYLSEQEKKDIVTIISSWEVIK</sequence>
<evidence type="ECO:0000256" key="5">
    <source>
        <dbReference type="SAM" id="Phobius"/>
    </source>
</evidence>
<feature type="transmembrane region" description="Helical" evidence="5">
    <location>
        <begin position="51"/>
        <end position="69"/>
    </location>
</feature>
<keyword evidence="1 4" id="KW-0349">Heme</keyword>
<evidence type="ECO:0000313" key="7">
    <source>
        <dbReference type="EMBL" id="TAA76266.1"/>
    </source>
</evidence>
<dbReference type="GO" id="GO:0009055">
    <property type="term" value="F:electron transfer activity"/>
    <property type="evidence" value="ECO:0007669"/>
    <property type="project" value="InterPro"/>
</dbReference>
<evidence type="ECO:0000259" key="6">
    <source>
        <dbReference type="PROSITE" id="PS51007"/>
    </source>
</evidence>
<dbReference type="Gene3D" id="1.10.760.10">
    <property type="entry name" value="Cytochrome c-like domain"/>
    <property type="match status" value="4"/>
</dbReference>
<keyword evidence="3 4" id="KW-0408">Iron</keyword>
<dbReference type="PROSITE" id="PS51007">
    <property type="entry name" value="CYTC"/>
    <property type="match status" value="1"/>
</dbReference>
<evidence type="ECO:0000256" key="2">
    <source>
        <dbReference type="ARBA" id="ARBA00022723"/>
    </source>
</evidence>
<organism evidence="7 8">
    <name type="scientific">Candidatus Electronema aureum</name>
    <dbReference type="NCBI Taxonomy" id="2005002"/>
    <lineage>
        <taxon>Bacteria</taxon>
        <taxon>Pseudomonadati</taxon>
        <taxon>Thermodesulfobacteriota</taxon>
        <taxon>Desulfobulbia</taxon>
        <taxon>Desulfobulbales</taxon>
        <taxon>Desulfobulbaceae</taxon>
        <taxon>Candidatus Electronema</taxon>
    </lineage>
</organism>
<comment type="caution">
    <text evidence="7">The sequence shown here is derived from an EMBL/GenBank/DDBJ whole genome shotgun (WGS) entry which is preliminary data.</text>
</comment>
<keyword evidence="5" id="KW-0812">Transmembrane</keyword>
<accession>A0A521G5G1</accession>
<gene>
    <name evidence="7" type="ORF">CDV28_101168</name>
</gene>
<reference evidence="7" key="1">
    <citation type="submission" date="2017-07" db="EMBL/GenBank/DDBJ databases">
        <title>The cable genome - Insights into the physiology and evolution of filamentous bacteria capable of sulfide oxidation via long distance electron transfer.</title>
        <authorList>
            <person name="Thorup C."/>
            <person name="Bjerg J.T."/>
            <person name="Schreiber L."/>
            <person name="Nielsen L.P."/>
            <person name="Kjeldsen K.U."/>
            <person name="Boesen T."/>
            <person name="Boggild A."/>
            <person name="Meysman F."/>
            <person name="Geelhoed J."/>
            <person name="Schramm A."/>
        </authorList>
    </citation>
    <scope>NUCLEOTIDE SEQUENCE [LARGE SCALE GENOMIC DNA]</scope>
    <source>
        <strain evidence="7">GS</strain>
    </source>
</reference>
<dbReference type="InterPro" id="IPR036909">
    <property type="entry name" value="Cyt_c-like_dom_sf"/>
</dbReference>
<proteinExistence type="predicted"/>
<dbReference type="SUPFAM" id="SSF46626">
    <property type="entry name" value="Cytochrome c"/>
    <property type="match status" value="2"/>
</dbReference>
<name>A0A521G5G1_9BACT</name>
<dbReference type="AlphaFoldDB" id="A0A521G5G1"/>
<dbReference type="InterPro" id="IPR009056">
    <property type="entry name" value="Cyt_c-like_dom"/>
</dbReference>
<dbReference type="InterPro" id="IPR015182">
    <property type="entry name" value="QH-AmDH_asu_heme-bd_dom"/>
</dbReference>
<evidence type="ECO:0000313" key="8">
    <source>
        <dbReference type="Proteomes" id="UP000316238"/>
    </source>
</evidence>
<feature type="domain" description="Cytochrome c" evidence="6">
    <location>
        <begin position="147"/>
        <end position="277"/>
    </location>
</feature>
<keyword evidence="2 4" id="KW-0479">Metal-binding</keyword>
<evidence type="ECO:0000256" key="3">
    <source>
        <dbReference type="ARBA" id="ARBA00023004"/>
    </source>
</evidence>
<keyword evidence="5" id="KW-0472">Membrane</keyword>
<dbReference type="GO" id="GO:0020037">
    <property type="term" value="F:heme binding"/>
    <property type="evidence" value="ECO:0007669"/>
    <property type="project" value="InterPro"/>
</dbReference>
<feature type="transmembrane region" description="Helical" evidence="5">
    <location>
        <begin position="81"/>
        <end position="99"/>
    </location>
</feature>
<feature type="transmembrane region" description="Helical" evidence="5">
    <location>
        <begin position="6"/>
        <end position="30"/>
    </location>
</feature>
<evidence type="ECO:0000256" key="4">
    <source>
        <dbReference type="PROSITE-ProRule" id="PRU00433"/>
    </source>
</evidence>